<sequence length="235" mass="24838">MASFSPFLLISLSALLILPSQSADCPSAKFKNNKSFSNCTALSSLSSYLHYTYNPSNSSLAVAFIATPPKSGGWIAWAINPNSTKMPGAQAIVAYTKEDGTPMIKTLDIKSYDKLIPGKLAFDVWDTSAELTDGTLTLFATVKVPEKAETLNQVWQVGPGVNQSNGFIMKHEMGKENLAAYGLLRLAGTASTNTTNTTSGSAASPTSGAPLRIREGGHVGLFSILLLGLGTLLVF</sequence>
<dbReference type="CDD" id="cd09629">
    <property type="entry name" value="DOMON_CIL1_like"/>
    <property type="match status" value="1"/>
</dbReference>
<keyword evidence="4" id="KW-0249">Electron transport</keyword>
<keyword evidence="5" id="KW-0472">Membrane</keyword>
<protein>
    <submittedName>
        <fullName evidence="8">Putative DOMON domain-containing protein</fullName>
    </submittedName>
</protein>
<reference evidence="8 9" key="1">
    <citation type="journal article" date="2018" name="Nat. Genet.">
        <title>The Rosa genome provides new insights in the design of modern roses.</title>
        <authorList>
            <person name="Bendahmane M."/>
        </authorList>
    </citation>
    <scope>NUCLEOTIDE SEQUENCE [LARGE SCALE GENOMIC DNA]</scope>
    <source>
        <strain evidence="9">cv. Old Blush</strain>
    </source>
</reference>
<keyword evidence="3 6" id="KW-0732">Signal</keyword>
<dbReference type="InterPro" id="IPR005018">
    <property type="entry name" value="DOMON_domain"/>
</dbReference>
<accession>A0A2P6PTZ7</accession>
<evidence type="ECO:0000259" key="7">
    <source>
        <dbReference type="PROSITE" id="PS50836"/>
    </source>
</evidence>
<dbReference type="OrthoDB" id="2419613at2759"/>
<dbReference type="Pfam" id="PF04526">
    <property type="entry name" value="DUF568"/>
    <property type="match status" value="1"/>
</dbReference>
<evidence type="ECO:0000256" key="3">
    <source>
        <dbReference type="ARBA" id="ARBA00022729"/>
    </source>
</evidence>
<comment type="subcellular location">
    <subcellularLocation>
        <location evidence="1">Membrane</location>
    </subcellularLocation>
</comment>
<dbReference type="PANTHER" id="PTHR23130">
    <property type="entry name" value="CYTOCHROME B561 AND DOMON DOMAIN-CONTAINING PROTEIN"/>
    <property type="match status" value="1"/>
</dbReference>
<dbReference type="EMBL" id="PDCK01000044">
    <property type="protein sequence ID" value="PRQ25408.1"/>
    <property type="molecule type" value="Genomic_DNA"/>
</dbReference>
<dbReference type="GO" id="GO:0016020">
    <property type="term" value="C:membrane"/>
    <property type="evidence" value="ECO:0007669"/>
    <property type="project" value="UniProtKB-SubCell"/>
</dbReference>
<name>A0A2P6PTZ7_ROSCH</name>
<dbReference type="Proteomes" id="UP000238479">
    <property type="component" value="Chromosome 6"/>
</dbReference>
<evidence type="ECO:0000313" key="8">
    <source>
        <dbReference type="EMBL" id="PRQ25408.1"/>
    </source>
</evidence>
<comment type="caution">
    <text evidence="8">The sequence shown here is derived from an EMBL/GenBank/DDBJ whole genome shotgun (WGS) entry which is preliminary data.</text>
</comment>
<keyword evidence="9" id="KW-1185">Reference proteome</keyword>
<evidence type="ECO:0000256" key="6">
    <source>
        <dbReference type="SAM" id="SignalP"/>
    </source>
</evidence>
<dbReference type="PROSITE" id="PS50836">
    <property type="entry name" value="DOMON"/>
    <property type="match status" value="1"/>
</dbReference>
<evidence type="ECO:0000256" key="4">
    <source>
        <dbReference type="ARBA" id="ARBA00022982"/>
    </source>
</evidence>
<dbReference type="PANTHER" id="PTHR23130:SF157">
    <property type="entry name" value="AUXIN-INDUCED IN ROOT CULTURES PROTEIN 12"/>
    <property type="match status" value="1"/>
</dbReference>
<dbReference type="STRING" id="74649.A0A2P6PTZ7"/>
<keyword evidence="2" id="KW-0813">Transport</keyword>
<feature type="signal peptide" evidence="6">
    <location>
        <begin position="1"/>
        <end position="22"/>
    </location>
</feature>
<dbReference type="OMA" id="HANNQAN"/>
<gene>
    <name evidence="8" type="ORF">RchiOBHm_Chr6g0283381</name>
</gene>
<dbReference type="AlphaFoldDB" id="A0A2P6PTZ7"/>
<organism evidence="8 9">
    <name type="scientific">Rosa chinensis</name>
    <name type="common">China rose</name>
    <dbReference type="NCBI Taxonomy" id="74649"/>
    <lineage>
        <taxon>Eukaryota</taxon>
        <taxon>Viridiplantae</taxon>
        <taxon>Streptophyta</taxon>
        <taxon>Embryophyta</taxon>
        <taxon>Tracheophyta</taxon>
        <taxon>Spermatophyta</taxon>
        <taxon>Magnoliopsida</taxon>
        <taxon>eudicotyledons</taxon>
        <taxon>Gunneridae</taxon>
        <taxon>Pentapetalae</taxon>
        <taxon>rosids</taxon>
        <taxon>fabids</taxon>
        <taxon>Rosales</taxon>
        <taxon>Rosaceae</taxon>
        <taxon>Rosoideae</taxon>
        <taxon>Rosoideae incertae sedis</taxon>
        <taxon>Rosa</taxon>
    </lineage>
</organism>
<evidence type="ECO:0000256" key="1">
    <source>
        <dbReference type="ARBA" id="ARBA00004370"/>
    </source>
</evidence>
<evidence type="ECO:0000256" key="5">
    <source>
        <dbReference type="ARBA" id="ARBA00023136"/>
    </source>
</evidence>
<proteinExistence type="predicted"/>
<dbReference type="InterPro" id="IPR045265">
    <property type="entry name" value="AIR12_DOMON"/>
</dbReference>
<evidence type="ECO:0000256" key="2">
    <source>
        <dbReference type="ARBA" id="ARBA00022448"/>
    </source>
</evidence>
<feature type="chain" id="PRO_5015110194" evidence="6">
    <location>
        <begin position="23"/>
        <end position="235"/>
    </location>
</feature>
<feature type="domain" description="DOMON" evidence="7">
    <location>
        <begin position="45"/>
        <end position="158"/>
    </location>
</feature>
<dbReference type="Gramene" id="PRQ25408">
    <property type="protein sequence ID" value="PRQ25408"/>
    <property type="gene ID" value="RchiOBHm_Chr6g0283381"/>
</dbReference>
<evidence type="ECO:0000313" key="9">
    <source>
        <dbReference type="Proteomes" id="UP000238479"/>
    </source>
</evidence>